<evidence type="ECO:0000313" key="2">
    <source>
        <dbReference type="EMBL" id="KAJ9599745.1"/>
    </source>
</evidence>
<keyword evidence="1" id="KW-1133">Transmembrane helix</keyword>
<gene>
    <name evidence="2" type="ORF">L9F63_026406</name>
</gene>
<comment type="caution">
    <text evidence="2">The sequence shown here is derived from an EMBL/GenBank/DDBJ whole genome shotgun (WGS) entry which is preliminary data.</text>
</comment>
<dbReference type="AlphaFoldDB" id="A0AAD8AJ75"/>
<name>A0AAD8AJ75_DIPPU</name>
<evidence type="ECO:0000313" key="3">
    <source>
        <dbReference type="Proteomes" id="UP001233999"/>
    </source>
</evidence>
<dbReference type="Proteomes" id="UP001233999">
    <property type="component" value="Unassembled WGS sequence"/>
</dbReference>
<protein>
    <submittedName>
        <fullName evidence="2">Uncharacterized protein</fullName>
    </submittedName>
</protein>
<proteinExistence type="predicted"/>
<accession>A0AAD8AJ75</accession>
<reference evidence="2" key="2">
    <citation type="submission" date="2023-05" db="EMBL/GenBank/DDBJ databases">
        <authorList>
            <person name="Fouks B."/>
        </authorList>
    </citation>
    <scope>NUCLEOTIDE SEQUENCE</scope>
    <source>
        <strain evidence="2">Stay&amp;Tobe</strain>
        <tissue evidence="2">Testes</tissue>
    </source>
</reference>
<keyword evidence="3" id="KW-1185">Reference proteome</keyword>
<dbReference type="EMBL" id="JASPKZ010000560">
    <property type="protein sequence ID" value="KAJ9599745.1"/>
    <property type="molecule type" value="Genomic_DNA"/>
</dbReference>
<evidence type="ECO:0000256" key="1">
    <source>
        <dbReference type="SAM" id="Phobius"/>
    </source>
</evidence>
<feature type="non-terminal residue" evidence="2">
    <location>
        <position position="1"/>
    </location>
</feature>
<keyword evidence="1" id="KW-0812">Transmembrane</keyword>
<feature type="non-terminal residue" evidence="2">
    <location>
        <position position="55"/>
    </location>
</feature>
<keyword evidence="1" id="KW-0472">Membrane</keyword>
<organism evidence="2 3">
    <name type="scientific">Diploptera punctata</name>
    <name type="common">Pacific beetle cockroach</name>
    <dbReference type="NCBI Taxonomy" id="6984"/>
    <lineage>
        <taxon>Eukaryota</taxon>
        <taxon>Metazoa</taxon>
        <taxon>Ecdysozoa</taxon>
        <taxon>Arthropoda</taxon>
        <taxon>Hexapoda</taxon>
        <taxon>Insecta</taxon>
        <taxon>Pterygota</taxon>
        <taxon>Neoptera</taxon>
        <taxon>Polyneoptera</taxon>
        <taxon>Dictyoptera</taxon>
        <taxon>Blattodea</taxon>
        <taxon>Blaberoidea</taxon>
        <taxon>Blaberidae</taxon>
        <taxon>Diplopterinae</taxon>
        <taxon>Diploptera</taxon>
    </lineage>
</organism>
<sequence>SYKYEVKAPSFLHNHKRLIFIFPHIAVPLSVIILNKIWDRRIKILFNIFVNEFNY</sequence>
<reference evidence="2" key="1">
    <citation type="journal article" date="2023" name="IScience">
        <title>Live-bearing cockroach genome reveals convergent evolutionary mechanisms linked to viviparity in insects and beyond.</title>
        <authorList>
            <person name="Fouks B."/>
            <person name="Harrison M.C."/>
            <person name="Mikhailova A.A."/>
            <person name="Marchal E."/>
            <person name="English S."/>
            <person name="Carruthers M."/>
            <person name="Jennings E.C."/>
            <person name="Chiamaka E.L."/>
            <person name="Frigard R.A."/>
            <person name="Pippel M."/>
            <person name="Attardo G.M."/>
            <person name="Benoit J.B."/>
            <person name="Bornberg-Bauer E."/>
            <person name="Tobe S.S."/>
        </authorList>
    </citation>
    <scope>NUCLEOTIDE SEQUENCE</scope>
    <source>
        <strain evidence="2">Stay&amp;Tobe</strain>
    </source>
</reference>
<feature type="transmembrane region" description="Helical" evidence="1">
    <location>
        <begin position="20"/>
        <end position="38"/>
    </location>
</feature>